<dbReference type="AlphaFoldDB" id="A0A1A8T2M0"/>
<evidence type="ECO:0000313" key="6">
    <source>
        <dbReference type="EMBL" id="SBS25584.1"/>
    </source>
</evidence>
<dbReference type="Gene3D" id="1.20.58.300">
    <property type="entry name" value="FlgN-like"/>
    <property type="match status" value="1"/>
</dbReference>
<reference evidence="6 7" key="1">
    <citation type="submission" date="2016-06" db="EMBL/GenBank/DDBJ databases">
        <authorList>
            <person name="Kjaerup R.B."/>
            <person name="Dalgaard T.S."/>
            <person name="Juul-Madsen H.R."/>
        </authorList>
    </citation>
    <scope>NUCLEOTIDE SEQUENCE [LARGE SCALE GENOMIC DNA]</scope>
    <source>
        <strain evidence="6 7">CECT 5080</strain>
    </source>
</reference>
<feature type="region of interest" description="Disordered" evidence="5">
    <location>
        <begin position="135"/>
        <end position="158"/>
    </location>
</feature>
<dbReference type="EMBL" id="FLOC01000001">
    <property type="protein sequence ID" value="SBS25584.1"/>
    <property type="molecule type" value="Genomic_DNA"/>
</dbReference>
<accession>A0A1A8T2M0</accession>
<comment type="similarity">
    <text evidence="2">Belongs to the FlgN family.</text>
</comment>
<evidence type="ECO:0000256" key="1">
    <source>
        <dbReference type="ARBA" id="ARBA00002397"/>
    </source>
</evidence>
<dbReference type="SUPFAM" id="SSF140566">
    <property type="entry name" value="FlgN-like"/>
    <property type="match status" value="1"/>
</dbReference>
<gene>
    <name evidence="6" type="ORF">MAQ5080_00303</name>
</gene>
<evidence type="ECO:0000313" key="7">
    <source>
        <dbReference type="Proteomes" id="UP000092627"/>
    </source>
</evidence>
<dbReference type="STRING" id="295068.MAQ5080_00303"/>
<dbReference type="InterPro" id="IPR036679">
    <property type="entry name" value="FlgN-like_sf"/>
</dbReference>
<evidence type="ECO:0000256" key="3">
    <source>
        <dbReference type="ARBA" id="ARBA00022795"/>
    </source>
</evidence>
<name>A0A1A8T2M0_9GAMM</name>
<dbReference type="RefSeq" id="WP_067204514.1">
    <property type="nucleotide sequence ID" value="NZ_FLOC01000001.1"/>
</dbReference>
<comment type="function">
    <text evidence="1">Required for the efficient initiation of filament assembly.</text>
</comment>
<dbReference type="GO" id="GO:0044780">
    <property type="term" value="P:bacterial-type flagellum assembly"/>
    <property type="evidence" value="ECO:0007669"/>
    <property type="project" value="InterPro"/>
</dbReference>
<evidence type="ECO:0000256" key="2">
    <source>
        <dbReference type="ARBA" id="ARBA00007703"/>
    </source>
</evidence>
<protein>
    <submittedName>
        <fullName evidence="6">FlgN protein</fullName>
    </submittedName>
</protein>
<keyword evidence="3" id="KW-1005">Bacterial flagellum biogenesis</keyword>
<evidence type="ECO:0000256" key="4">
    <source>
        <dbReference type="SAM" id="Coils"/>
    </source>
</evidence>
<keyword evidence="7" id="KW-1185">Reference proteome</keyword>
<dbReference type="InterPro" id="IPR007809">
    <property type="entry name" value="FlgN-like"/>
</dbReference>
<feature type="compositionally biased region" description="Polar residues" evidence="5">
    <location>
        <begin position="139"/>
        <end position="158"/>
    </location>
</feature>
<organism evidence="6 7">
    <name type="scientific">Marinomonas aquimarina</name>
    <dbReference type="NCBI Taxonomy" id="295068"/>
    <lineage>
        <taxon>Bacteria</taxon>
        <taxon>Pseudomonadati</taxon>
        <taxon>Pseudomonadota</taxon>
        <taxon>Gammaproteobacteria</taxon>
        <taxon>Oceanospirillales</taxon>
        <taxon>Oceanospirillaceae</taxon>
        <taxon>Marinomonas</taxon>
    </lineage>
</organism>
<evidence type="ECO:0000256" key="5">
    <source>
        <dbReference type="SAM" id="MobiDB-lite"/>
    </source>
</evidence>
<proteinExistence type="inferred from homology"/>
<dbReference type="Pfam" id="PF05130">
    <property type="entry name" value="FlgN"/>
    <property type="match status" value="1"/>
</dbReference>
<keyword evidence="4" id="KW-0175">Coiled coil</keyword>
<dbReference type="Proteomes" id="UP000092627">
    <property type="component" value="Unassembled WGS sequence"/>
</dbReference>
<dbReference type="OrthoDB" id="6104753at2"/>
<feature type="coiled-coil region" evidence="4">
    <location>
        <begin position="8"/>
        <end position="57"/>
    </location>
</feature>
<sequence length="158" mass="17789">MIPLAPLLTQIKENLEQLSEVLLRERTALATATPDDILQLASEKKTLLDNIDAANAKRQSMLIKFGILDAKNPSDEDFFKWLDKQPNLDEVKGLVSECNGLLDRCKRENNTNAQILATLQKRNKEMFEMLQGHNRKNKVYTSSGGTRPISSKHTLGRA</sequence>